<reference evidence="1 2" key="1">
    <citation type="submission" date="2019-08" db="EMBL/GenBank/DDBJ databases">
        <title>Archangium and Cystobacter genomes.</title>
        <authorList>
            <person name="Chen I.-C.K."/>
            <person name="Wielgoss S."/>
        </authorList>
    </citation>
    <scope>NUCLEOTIDE SEQUENCE [LARGE SCALE GENOMIC DNA]</scope>
    <source>
        <strain evidence="1 2">Cbm 6</strain>
    </source>
</reference>
<accession>A0ABY9WFR5</accession>
<dbReference type="RefSeq" id="WP_395812589.1">
    <property type="nucleotide sequence ID" value="NZ_CP043494.1"/>
</dbReference>
<organism evidence="1 2">
    <name type="scientific">Archangium minus</name>
    <dbReference type="NCBI Taxonomy" id="83450"/>
    <lineage>
        <taxon>Bacteria</taxon>
        <taxon>Pseudomonadati</taxon>
        <taxon>Myxococcota</taxon>
        <taxon>Myxococcia</taxon>
        <taxon>Myxococcales</taxon>
        <taxon>Cystobacterineae</taxon>
        <taxon>Archangiaceae</taxon>
        <taxon>Archangium</taxon>
    </lineage>
</organism>
<evidence type="ECO:0000313" key="1">
    <source>
        <dbReference type="EMBL" id="WNG42654.1"/>
    </source>
</evidence>
<dbReference type="Proteomes" id="UP001611383">
    <property type="component" value="Chromosome"/>
</dbReference>
<gene>
    <name evidence="1" type="ORF">F0U60_00030</name>
</gene>
<dbReference type="EMBL" id="CP043494">
    <property type="protein sequence ID" value="WNG42654.1"/>
    <property type="molecule type" value="Genomic_DNA"/>
</dbReference>
<proteinExistence type="predicted"/>
<keyword evidence="2" id="KW-1185">Reference proteome</keyword>
<protein>
    <submittedName>
        <fullName evidence="1">Uncharacterized protein</fullName>
    </submittedName>
</protein>
<sequence>MADKNWGNCKGCRYFGSHNPQPEDTDVAQCMEPELREFDLQVSGMSGCNEFEARTGVGGYVHEEPIIPTMH</sequence>
<evidence type="ECO:0000313" key="2">
    <source>
        <dbReference type="Proteomes" id="UP001611383"/>
    </source>
</evidence>
<name>A0ABY9WFR5_9BACT</name>